<dbReference type="PANTHER" id="PTHR45947:SF3">
    <property type="entry name" value="SULFOQUINOVOSYL TRANSFERASE SQD2"/>
    <property type="match status" value="1"/>
</dbReference>
<dbReference type="Pfam" id="PF13439">
    <property type="entry name" value="Glyco_transf_4"/>
    <property type="match status" value="1"/>
</dbReference>
<protein>
    <submittedName>
        <fullName evidence="3">Glycosyltransferase</fullName>
    </submittedName>
</protein>
<evidence type="ECO:0000259" key="1">
    <source>
        <dbReference type="Pfam" id="PF00534"/>
    </source>
</evidence>
<evidence type="ECO:0000259" key="2">
    <source>
        <dbReference type="Pfam" id="PF13439"/>
    </source>
</evidence>
<organism evidence="3 4">
    <name type="scientific">Halorubrum distributum</name>
    <dbReference type="NCBI Taxonomy" id="29283"/>
    <lineage>
        <taxon>Archaea</taxon>
        <taxon>Methanobacteriati</taxon>
        <taxon>Methanobacteriota</taxon>
        <taxon>Stenosarchaea group</taxon>
        <taxon>Halobacteria</taxon>
        <taxon>Halobacteriales</taxon>
        <taxon>Haloferacaceae</taxon>
        <taxon>Halorubrum</taxon>
        <taxon>Halorubrum distributum group</taxon>
    </lineage>
</organism>
<feature type="domain" description="Glycosyltransferase subfamily 4-like N-terminal" evidence="2">
    <location>
        <begin position="80"/>
        <end position="178"/>
    </location>
</feature>
<dbReference type="InterPro" id="IPR050194">
    <property type="entry name" value="Glycosyltransferase_grp1"/>
</dbReference>
<dbReference type="InterPro" id="IPR028098">
    <property type="entry name" value="Glyco_trans_4-like_N"/>
</dbReference>
<name>A0A6B1IJF6_9EURY</name>
<gene>
    <name evidence="3" type="ORF">GLW30_03070</name>
</gene>
<accession>A0A6B1IJF6</accession>
<evidence type="ECO:0000313" key="4">
    <source>
        <dbReference type="Proteomes" id="UP000452321"/>
    </source>
</evidence>
<feature type="domain" description="Glycosyl transferase family 1" evidence="1">
    <location>
        <begin position="183"/>
        <end position="353"/>
    </location>
</feature>
<sequence length="377" mass="42806">MSKTVGHFVDNYLPLTQTFVYQYLINHDRYRPFVCSTYSENLEKFEFEPRETFMELSRLNPRFWIDGALKKFDIRDFGKTYYPRVISRRDPDILHAHFGPIGVSLAPCRKADRKLVTSFYGYDASRLVEGDEEMRDNYQRLFDGGDLFLVEGPAMRDKLLDIGCPRSKTSIQRIAIDMSRITPQYPTEDSSFRVLMVGRFVEKKGFPDGIKAFAEVFKGTDAELRIVGGEYEYGRERLEHVANSVDIQDQITFTGYLEYEAYLEEINQCSLLLAPSKRAESGDSEGGAPTVLIEAQASGKPVVATTHADIPYVVEDGETGFLASPGDVPELAKALQHCVRDPELMMQMGQAGVQRMAERHSIDNLAPALEEKYDELR</sequence>
<dbReference type="AlphaFoldDB" id="A0A6B1IJF6"/>
<comment type="caution">
    <text evidence="3">The sequence shown here is derived from an EMBL/GenBank/DDBJ whole genome shotgun (WGS) entry which is preliminary data.</text>
</comment>
<proteinExistence type="predicted"/>
<keyword evidence="3" id="KW-0808">Transferase</keyword>
<dbReference type="EMBL" id="WMFC01000003">
    <property type="protein sequence ID" value="MYL66709.1"/>
    <property type="molecule type" value="Genomic_DNA"/>
</dbReference>
<dbReference type="RefSeq" id="WP_159357989.1">
    <property type="nucleotide sequence ID" value="NZ_WMFC01000003.1"/>
</dbReference>
<evidence type="ECO:0000313" key="3">
    <source>
        <dbReference type="EMBL" id="MYL66709.1"/>
    </source>
</evidence>
<dbReference type="PANTHER" id="PTHR45947">
    <property type="entry name" value="SULFOQUINOVOSYL TRANSFERASE SQD2"/>
    <property type="match status" value="1"/>
</dbReference>
<dbReference type="Pfam" id="PF00534">
    <property type="entry name" value="Glycos_transf_1"/>
    <property type="match status" value="1"/>
</dbReference>
<dbReference type="GO" id="GO:0016757">
    <property type="term" value="F:glycosyltransferase activity"/>
    <property type="evidence" value="ECO:0007669"/>
    <property type="project" value="InterPro"/>
</dbReference>
<dbReference type="Proteomes" id="UP000452321">
    <property type="component" value="Unassembled WGS sequence"/>
</dbReference>
<dbReference type="SUPFAM" id="SSF53756">
    <property type="entry name" value="UDP-Glycosyltransferase/glycogen phosphorylase"/>
    <property type="match status" value="1"/>
</dbReference>
<dbReference type="Gene3D" id="3.40.50.2000">
    <property type="entry name" value="Glycogen Phosphorylase B"/>
    <property type="match status" value="2"/>
</dbReference>
<dbReference type="InterPro" id="IPR001296">
    <property type="entry name" value="Glyco_trans_1"/>
</dbReference>
<reference evidence="3 4" key="1">
    <citation type="submission" date="2019-11" db="EMBL/GenBank/DDBJ databases">
        <title>Genome sequences of 17 halophilic strains isolated from different environments.</title>
        <authorList>
            <person name="Furrow R.E."/>
        </authorList>
    </citation>
    <scope>NUCLEOTIDE SEQUENCE [LARGE SCALE GENOMIC DNA]</scope>
    <source>
        <strain evidence="3 4">22502_06_Cabo</strain>
    </source>
</reference>